<feature type="compositionally biased region" description="Low complexity" evidence="7">
    <location>
        <begin position="1"/>
        <end position="21"/>
    </location>
</feature>
<comment type="subcellular location">
    <subcellularLocation>
        <location evidence="1">Cytoplasm</location>
        <location evidence="1">Cytoskeleton</location>
        <location evidence="1">Microtubule organizing center</location>
        <location evidence="1">Centrosome</location>
        <location evidence="1">Centriole</location>
    </subcellularLocation>
    <subcellularLocation>
        <location evidence="2">Cytoplasm</location>
        <location evidence="2">Perinuclear region</location>
    </subcellularLocation>
</comment>
<dbReference type="GO" id="GO:0005814">
    <property type="term" value="C:centriole"/>
    <property type="evidence" value="ECO:0007669"/>
    <property type="project" value="UniProtKB-SubCell"/>
</dbReference>
<dbReference type="SUPFAM" id="SSF47954">
    <property type="entry name" value="Cyclin-like"/>
    <property type="match status" value="2"/>
</dbReference>
<feature type="compositionally biased region" description="Low complexity" evidence="7">
    <location>
        <begin position="558"/>
        <end position="587"/>
    </location>
</feature>
<dbReference type="InterPro" id="IPR036047">
    <property type="entry name" value="F-box-like_dom_sf"/>
</dbReference>
<dbReference type="InterPro" id="IPR036915">
    <property type="entry name" value="Cyclin-like_sf"/>
</dbReference>
<dbReference type="InterPro" id="IPR006671">
    <property type="entry name" value="Cyclin_N"/>
</dbReference>
<proteinExistence type="predicted"/>
<feature type="domain" description="F-box" evidence="8">
    <location>
        <begin position="84"/>
        <end position="132"/>
    </location>
</feature>
<dbReference type="Gene3D" id="1.20.1280.50">
    <property type="match status" value="1"/>
</dbReference>
<dbReference type="InterPro" id="IPR001810">
    <property type="entry name" value="F-box_dom"/>
</dbReference>
<dbReference type="PROSITE" id="PS50181">
    <property type="entry name" value="FBOX"/>
    <property type="match status" value="1"/>
</dbReference>
<evidence type="ECO:0000256" key="7">
    <source>
        <dbReference type="SAM" id="MobiDB-lite"/>
    </source>
</evidence>
<dbReference type="EMBL" id="HBFX01002755">
    <property type="protein sequence ID" value="CAD8947173.1"/>
    <property type="molecule type" value="Transcribed_RNA"/>
</dbReference>
<evidence type="ECO:0000256" key="2">
    <source>
        <dbReference type="ARBA" id="ARBA00004556"/>
    </source>
</evidence>
<feature type="region of interest" description="Disordered" evidence="7">
    <location>
        <begin position="463"/>
        <end position="588"/>
    </location>
</feature>
<evidence type="ECO:0000256" key="5">
    <source>
        <dbReference type="ARBA" id="ARBA00023127"/>
    </source>
</evidence>
<dbReference type="CDD" id="cd20537">
    <property type="entry name" value="CYCLIN_CCNO-like_rpt2"/>
    <property type="match status" value="1"/>
</dbReference>
<feature type="region of interest" description="Disordered" evidence="7">
    <location>
        <begin position="630"/>
        <end position="651"/>
    </location>
</feature>
<gene>
    <name evidence="9" type="ORF">HAND00432_LOCUS1691</name>
</gene>
<accession>A0A7S1DGJ7</accession>
<evidence type="ECO:0000256" key="1">
    <source>
        <dbReference type="ARBA" id="ARBA00004114"/>
    </source>
</evidence>
<evidence type="ECO:0000259" key="8">
    <source>
        <dbReference type="PROSITE" id="PS50181"/>
    </source>
</evidence>
<dbReference type="AlphaFoldDB" id="A0A7S1DGJ7"/>
<dbReference type="GO" id="GO:0048471">
    <property type="term" value="C:perinuclear region of cytoplasm"/>
    <property type="evidence" value="ECO:0007669"/>
    <property type="project" value="UniProtKB-SubCell"/>
</dbReference>
<feature type="compositionally biased region" description="Low complexity" evidence="7">
    <location>
        <begin position="464"/>
        <end position="473"/>
    </location>
</feature>
<evidence type="ECO:0000313" key="9">
    <source>
        <dbReference type="EMBL" id="CAD8947173.1"/>
    </source>
</evidence>
<keyword evidence="6" id="KW-0206">Cytoskeleton</keyword>
<feature type="region of interest" description="Disordered" evidence="7">
    <location>
        <begin position="1"/>
        <end position="41"/>
    </location>
</feature>
<organism evidence="9">
    <name type="scientific">Hemiselmis andersenii</name>
    <name type="common">Cryptophyte alga</name>
    <dbReference type="NCBI Taxonomy" id="464988"/>
    <lineage>
        <taxon>Eukaryota</taxon>
        <taxon>Cryptophyceae</taxon>
        <taxon>Cryptomonadales</taxon>
        <taxon>Hemiselmidaceae</taxon>
        <taxon>Hemiselmis</taxon>
    </lineage>
</organism>
<keyword evidence="4" id="KW-0963">Cytoplasm</keyword>
<feature type="compositionally biased region" description="Acidic residues" evidence="7">
    <location>
        <begin position="491"/>
        <end position="503"/>
    </location>
</feature>
<dbReference type="Pfam" id="PF02984">
    <property type="entry name" value="Cyclin_C"/>
    <property type="match status" value="1"/>
</dbReference>
<keyword evidence="5" id="KW-0195">Cyclin</keyword>
<evidence type="ECO:0000256" key="6">
    <source>
        <dbReference type="ARBA" id="ARBA00023212"/>
    </source>
</evidence>
<reference evidence="9" key="1">
    <citation type="submission" date="2021-01" db="EMBL/GenBank/DDBJ databases">
        <authorList>
            <person name="Corre E."/>
            <person name="Pelletier E."/>
            <person name="Niang G."/>
            <person name="Scheremetjew M."/>
            <person name="Finn R."/>
            <person name="Kale V."/>
            <person name="Holt S."/>
            <person name="Cochrane G."/>
            <person name="Meng A."/>
            <person name="Brown T."/>
            <person name="Cohen L."/>
        </authorList>
    </citation>
    <scope>NUCLEOTIDE SEQUENCE</scope>
    <source>
        <strain evidence="9">CCMP644</strain>
    </source>
</reference>
<protein>
    <recommendedName>
        <fullName evidence="3">Cyclin-F</fullName>
    </recommendedName>
</protein>
<dbReference type="InterPro" id="IPR004367">
    <property type="entry name" value="Cyclin_C-dom"/>
</dbReference>
<name>A0A7S1DGJ7_HEMAN</name>
<dbReference type="Gene3D" id="1.10.472.10">
    <property type="entry name" value="Cyclin-like"/>
    <property type="match status" value="2"/>
</dbReference>
<evidence type="ECO:0000256" key="3">
    <source>
        <dbReference type="ARBA" id="ARBA00019493"/>
    </source>
</evidence>
<dbReference type="Pfam" id="PF00134">
    <property type="entry name" value="Cyclin_N"/>
    <property type="match status" value="1"/>
</dbReference>
<sequence length="704" mass="76849">MSASSASQSASHQPDHSSPQSGGTTDRHVCHHSPSHPSQPVVLIPSESSCWQNLSYSFHPKTRHAKRANAHDAVAEEGLELHKPSFLREAPYEILEIILLHSVRGHLDLRRLALTCTRWRGFATEDQPWKRLAIRAWGNRADIIQVPIPKDAGPGHPTSWREYYQQRISSHLPELRYMISQQNMTVSIRSILINWLLAVIDEFQQEDDDGVFYTGAHHQTVAILDHYCSKVGEMLQTSDLQMIGAACAVLALHEGAALDDIDYTYFSKASFYTDGACTAEEVMLEAQKIVAVLEAPAIPVFETASEYVDVLLTAMQKNYSTSSTYCLAHYLGELSLQAEASLKYSSLIVGASAYALACHTLGWAESIWMPIIRANVQIKSIREIQTCTSELQGLLRQALFVLTRRSKKATLPHVVVKYSRRDKQHVAKVIVTESAWPVMCPHGCDRELNEWCAECEGQPSEVVEQGQQQATMEGEGEEEIVNPEESLNENATDDEQEDDGNDSDVERTAVSEGGGTATGATPRDLAAQRGSAHTPIQHLPEDTVNSSCDGLDGRHLHAGSSSGSAGPSPSSCAVSGASPSPEASGGALHDVSFGVISEGNDNSFNNNVTFESAAAGDDIDRRQSFGSVLGKVFEEDERDEGMMERPDPEGQYDLYDDFNRSASQTCCMSHHAATSAASSVQIQRDLHAVEAAVGDISIESDENA</sequence>
<dbReference type="CDD" id="cd09917">
    <property type="entry name" value="F-box_SF"/>
    <property type="match status" value="1"/>
</dbReference>
<dbReference type="InterPro" id="IPR039361">
    <property type="entry name" value="Cyclin"/>
</dbReference>
<evidence type="ECO:0000256" key="4">
    <source>
        <dbReference type="ARBA" id="ARBA00022490"/>
    </source>
</evidence>
<dbReference type="SUPFAM" id="SSF81383">
    <property type="entry name" value="F-box domain"/>
    <property type="match status" value="1"/>
</dbReference>
<dbReference type="Pfam" id="PF12937">
    <property type="entry name" value="F-box-like"/>
    <property type="match status" value="1"/>
</dbReference>
<dbReference type="PANTHER" id="PTHR10177">
    <property type="entry name" value="CYCLINS"/>
    <property type="match status" value="1"/>
</dbReference>